<protein>
    <submittedName>
        <fullName evidence="1">Uncharacterized protein</fullName>
    </submittedName>
</protein>
<sequence length="82" mass="8941">MGWTQRGGLVKVKECLIKLNPKVREAEKGVGGVGLRAARMRPKDGDKTDRGEGEELERIGRGLIWSFTIPVLGNQQAAGQLL</sequence>
<dbReference type="Proteomes" id="UP000026915">
    <property type="component" value="Chromosome 1"/>
</dbReference>
<keyword evidence="2" id="KW-1185">Reference proteome</keyword>
<dbReference type="HOGENOM" id="CLU_2562992_0_0_1"/>
<dbReference type="Gramene" id="EOX91762">
    <property type="protein sequence ID" value="EOX91762"/>
    <property type="gene ID" value="TCM_000846"/>
</dbReference>
<name>A0A061DHU1_THECC</name>
<accession>A0A061DHU1</accession>
<gene>
    <name evidence="1" type="ORF">TCM_000846</name>
</gene>
<organism evidence="1 2">
    <name type="scientific">Theobroma cacao</name>
    <name type="common">Cacao</name>
    <name type="synonym">Cocoa</name>
    <dbReference type="NCBI Taxonomy" id="3641"/>
    <lineage>
        <taxon>Eukaryota</taxon>
        <taxon>Viridiplantae</taxon>
        <taxon>Streptophyta</taxon>
        <taxon>Embryophyta</taxon>
        <taxon>Tracheophyta</taxon>
        <taxon>Spermatophyta</taxon>
        <taxon>Magnoliopsida</taxon>
        <taxon>eudicotyledons</taxon>
        <taxon>Gunneridae</taxon>
        <taxon>Pentapetalae</taxon>
        <taxon>rosids</taxon>
        <taxon>malvids</taxon>
        <taxon>Malvales</taxon>
        <taxon>Malvaceae</taxon>
        <taxon>Byttnerioideae</taxon>
        <taxon>Theobroma</taxon>
    </lineage>
</organism>
<dbReference type="EMBL" id="CM001879">
    <property type="protein sequence ID" value="EOX91762.1"/>
    <property type="molecule type" value="Genomic_DNA"/>
</dbReference>
<dbReference type="InParanoid" id="A0A061DHU1"/>
<proteinExistence type="predicted"/>
<reference evidence="1 2" key="1">
    <citation type="journal article" date="2013" name="Genome Biol.">
        <title>The genome sequence of the most widely cultivated cacao type and its use to identify candidate genes regulating pod color.</title>
        <authorList>
            <person name="Motamayor J.C."/>
            <person name="Mockaitis K."/>
            <person name="Schmutz J."/>
            <person name="Haiminen N."/>
            <person name="Iii D.L."/>
            <person name="Cornejo O."/>
            <person name="Findley S.D."/>
            <person name="Zheng P."/>
            <person name="Utro F."/>
            <person name="Royaert S."/>
            <person name="Saski C."/>
            <person name="Jenkins J."/>
            <person name="Podicheti R."/>
            <person name="Zhao M."/>
            <person name="Scheffler B.E."/>
            <person name="Stack J.C."/>
            <person name="Feltus F.A."/>
            <person name="Mustiga G.M."/>
            <person name="Amores F."/>
            <person name="Phillips W."/>
            <person name="Marelli J.P."/>
            <person name="May G.D."/>
            <person name="Shapiro H."/>
            <person name="Ma J."/>
            <person name="Bustamante C.D."/>
            <person name="Schnell R.J."/>
            <person name="Main D."/>
            <person name="Gilbert D."/>
            <person name="Parida L."/>
            <person name="Kuhn D.N."/>
        </authorList>
    </citation>
    <scope>NUCLEOTIDE SEQUENCE [LARGE SCALE GENOMIC DNA]</scope>
    <source>
        <strain evidence="2">cv. Matina 1-6</strain>
    </source>
</reference>
<evidence type="ECO:0000313" key="1">
    <source>
        <dbReference type="EMBL" id="EOX91762.1"/>
    </source>
</evidence>
<dbReference type="AlphaFoldDB" id="A0A061DHU1"/>
<evidence type="ECO:0000313" key="2">
    <source>
        <dbReference type="Proteomes" id="UP000026915"/>
    </source>
</evidence>